<gene>
    <name evidence="2" type="ORF">CU102_00030</name>
</gene>
<feature type="signal peptide" evidence="1">
    <location>
        <begin position="1"/>
        <end position="19"/>
    </location>
</feature>
<dbReference type="OrthoDB" id="1522627at2"/>
<organism evidence="2 3">
    <name type="scientific">Phyllobacterium brassicacearum</name>
    <dbReference type="NCBI Taxonomy" id="314235"/>
    <lineage>
        <taxon>Bacteria</taxon>
        <taxon>Pseudomonadati</taxon>
        <taxon>Pseudomonadota</taxon>
        <taxon>Alphaproteobacteria</taxon>
        <taxon>Hyphomicrobiales</taxon>
        <taxon>Phyllobacteriaceae</taxon>
        <taxon>Phyllobacterium</taxon>
    </lineage>
</organism>
<evidence type="ECO:0000256" key="1">
    <source>
        <dbReference type="SAM" id="SignalP"/>
    </source>
</evidence>
<evidence type="ECO:0000313" key="3">
    <source>
        <dbReference type="Proteomes" id="UP000241444"/>
    </source>
</evidence>
<keyword evidence="3" id="KW-1185">Reference proteome</keyword>
<protein>
    <submittedName>
        <fullName evidence="2">Uncharacterized protein</fullName>
    </submittedName>
</protein>
<reference evidence="3" key="1">
    <citation type="submission" date="2017-11" db="EMBL/GenBank/DDBJ databases">
        <authorList>
            <person name="Kuznetsova I."/>
            <person name="Sazanova A."/>
            <person name="Chirak E."/>
            <person name="Safronova V."/>
            <person name="Willems A."/>
        </authorList>
    </citation>
    <scope>NUCLEOTIDE SEQUENCE [LARGE SCALE GENOMIC DNA]</scope>
    <source>
        <strain evidence="3">STM 196</strain>
    </source>
</reference>
<dbReference type="RefSeq" id="WP_106708937.1">
    <property type="nucleotide sequence ID" value="NZ_PGGO01000001.1"/>
</dbReference>
<sequence>MRALVHAAIVSTIASVVYADTAPQFPNATETNEQLTDLWRAADNACKHRNSEDVRVAVGCLSRSIYGAALNERGVCLGKDGQSNADMQWHKCEKDSLRFPPFTVPSYQ</sequence>
<name>A0A2P7BVJ8_9HYPH</name>
<dbReference type="EMBL" id="PGGO01000001">
    <property type="protein sequence ID" value="PSH70495.1"/>
    <property type="molecule type" value="Genomic_DNA"/>
</dbReference>
<keyword evidence="1" id="KW-0732">Signal</keyword>
<evidence type="ECO:0000313" key="2">
    <source>
        <dbReference type="EMBL" id="PSH70495.1"/>
    </source>
</evidence>
<feature type="chain" id="PRO_5015164161" evidence="1">
    <location>
        <begin position="20"/>
        <end position="108"/>
    </location>
</feature>
<dbReference type="AlphaFoldDB" id="A0A2P7BVJ8"/>
<comment type="caution">
    <text evidence="2">The sequence shown here is derived from an EMBL/GenBank/DDBJ whole genome shotgun (WGS) entry which is preliminary data.</text>
</comment>
<proteinExistence type="predicted"/>
<dbReference type="Proteomes" id="UP000241444">
    <property type="component" value="Unassembled WGS sequence"/>
</dbReference>
<accession>A0A2P7BVJ8</accession>